<dbReference type="InterPro" id="IPR012340">
    <property type="entry name" value="NA-bd_OB-fold"/>
</dbReference>
<keyword evidence="1 2" id="KW-0238">DNA-binding</keyword>
<feature type="compositionally biased region" description="Polar residues" evidence="4">
    <location>
        <begin position="116"/>
        <end position="133"/>
    </location>
</feature>
<dbReference type="NCBIfam" id="TIGR00621">
    <property type="entry name" value="ssb"/>
    <property type="match status" value="1"/>
</dbReference>
<dbReference type="PROSITE" id="PS50935">
    <property type="entry name" value="SSB"/>
    <property type="match status" value="1"/>
</dbReference>
<protein>
    <recommendedName>
        <fullName evidence="2 3">Single-stranded DNA-binding protein</fullName>
    </recommendedName>
</protein>
<dbReference type="InterPro" id="IPR011344">
    <property type="entry name" value="ssDNA-bd"/>
</dbReference>
<dbReference type="Pfam" id="PF00436">
    <property type="entry name" value="SSB"/>
    <property type="match status" value="1"/>
</dbReference>
<organism evidence="5 8">
    <name type="scientific">Arsenophonus nasoniae</name>
    <name type="common">son-killer infecting Nasonia vitripennis</name>
    <dbReference type="NCBI Taxonomy" id="638"/>
    <lineage>
        <taxon>Bacteria</taxon>
        <taxon>Pseudomonadati</taxon>
        <taxon>Pseudomonadota</taxon>
        <taxon>Gammaproteobacteria</taxon>
        <taxon>Enterobacterales</taxon>
        <taxon>Morganellaceae</taxon>
        <taxon>Arsenophonus</taxon>
    </lineage>
</organism>
<gene>
    <name evidence="5" type="primary">ssb_3</name>
    <name evidence="5" type="ORF">ArsFIN_27460</name>
    <name evidence="7" type="ORF">QE258_08165</name>
    <name evidence="6" type="ORF">QE258_12625</name>
</gene>
<dbReference type="PANTHER" id="PTHR10302:SF0">
    <property type="entry name" value="SINGLE-STRANDED DNA-BINDING PROTEIN, MITOCHONDRIAL"/>
    <property type="match status" value="1"/>
</dbReference>
<keyword evidence="9" id="KW-1185">Reference proteome</keyword>
<evidence type="ECO:0000256" key="3">
    <source>
        <dbReference type="RuleBase" id="RU000524"/>
    </source>
</evidence>
<evidence type="ECO:0000313" key="5">
    <source>
        <dbReference type="EMBL" id="QBY44169.1"/>
    </source>
</evidence>
<dbReference type="GeneID" id="96877764"/>
<evidence type="ECO:0000256" key="1">
    <source>
        <dbReference type="ARBA" id="ARBA00023125"/>
    </source>
</evidence>
<dbReference type="PANTHER" id="PTHR10302">
    <property type="entry name" value="SINGLE-STRANDED DNA-BINDING PROTEIN"/>
    <property type="match status" value="1"/>
</dbReference>
<sequence>MANQNQCNFTGRIGKLEIRYTQDKIPITAFSIAISKSRKDNSGQWIDDTTWINCKAFKQIAEYINNYAQKGTFVRITAAYQENKWTDKSGQQRISPEFLVNDVEILGNRKERKPQESQGKLNMPTTSQPNNNPVIEPDFDDDIPF</sequence>
<evidence type="ECO:0000313" key="7">
    <source>
        <dbReference type="EMBL" id="WGM07216.1"/>
    </source>
</evidence>
<evidence type="ECO:0000313" key="8">
    <source>
        <dbReference type="Proteomes" id="UP000295134"/>
    </source>
</evidence>
<evidence type="ECO:0000256" key="2">
    <source>
        <dbReference type="PIRNR" id="PIRNR002070"/>
    </source>
</evidence>
<dbReference type="CDD" id="cd04496">
    <property type="entry name" value="SSB_OBF"/>
    <property type="match status" value="1"/>
</dbReference>
<accession>A0A4P7KVA6</accession>
<dbReference type="AlphaFoldDB" id="A0A4P7KVA6"/>
<dbReference type="KEGG" id="ans:ArsFIN_27460"/>
<dbReference type="GO" id="GO:0006260">
    <property type="term" value="P:DNA replication"/>
    <property type="evidence" value="ECO:0007669"/>
    <property type="project" value="InterPro"/>
</dbReference>
<reference evidence="5 8" key="1">
    <citation type="submission" date="2019-03" db="EMBL/GenBank/DDBJ databases">
        <title>Long-read sequencing reveals hyperdense prophage content in a complex bacterial symbiont genome.</title>
        <authorList>
            <person name="Frost C.L."/>
            <person name="Siozios S."/>
            <person name="Nadal-Jimenez P."/>
            <person name="Brockhurst M.A."/>
            <person name="King K.C."/>
            <person name="Darby A.C."/>
            <person name="Hurst G.D.D."/>
        </authorList>
    </citation>
    <scope>NUCLEOTIDE SEQUENCE [LARGE SCALE GENOMIC DNA]</scope>
    <source>
        <strain evidence="5 8">FIN</strain>
    </source>
</reference>
<dbReference type="Proteomes" id="UP001177592">
    <property type="component" value="Chromosome"/>
</dbReference>
<name>A0A4P7KVA6_9GAMM</name>
<dbReference type="RefSeq" id="WP_026824021.1">
    <property type="nucleotide sequence ID" value="NZ_CP038613.1"/>
</dbReference>
<dbReference type="EMBL" id="CP038613">
    <property type="protein sequence ID" value="QBY44169.1"/>
    <property type="molecule type" value="Genomic_DNA"/>
</dbReference>
<dbReference type="EMBL" id="CP123523">
    <property type="protein sequence ID" value="WGM04468.1"/>
    <property type="molecule type" value="Genomic_DNA"/>
</dbReference>
<evidence type="ECO:0000313" key="9">
    <source>
        <dbReference type="Proteomes" id="UP001177592"/>
    </source>
</evidence>
<reference evidence="6" key="2">
    <citation type="submission" date="2023-04" db="EMBL/GenBank/DDBJ databases">
        <title>Genome dynamics across the evolutionary transition to endosymbiosis.</title>
        <authorList>
            <person name="Siozios S."/>
            <person name="Nadal-Jimenez P."/>
            <person name="Azagi T."/>
            <person name="Sprong H."/>
            <person name="Frost C.L."/>
            <person name="Parratt S.R."/>
            <person name="Taylor G."/>
            <person name="Brettell L."/>
            <person name="Lew K.C."/>
            <person name="Croft L."/>
            <person name="King K.C."/>
            <person name="Brockhurst M.A."/>
            <person name="Hypsa V."/>
            <person name="Novakova E."/>
            <person name="Darby A.C."/>
            <person name="Hurst G.D.D."/>
        </authorList>
    </citation>
    <scope>NUCLEOTIDE SEQUENCE</scope>
    <source>
        <strain evidence="6">ANv_CAN</strain>
    </source>
</reference>
<dbReference type="GO" id="GO:0003697">
    <property type="term" value="F:single-stranded DNA binding"/>
    <property type="evidence" value="ECO:0007669"/>
    <property type="project" value="InterPro"/>
</dbReference>
<dbReference type="SUPFAM" id="SSF50249">
    <property type="entry name" value="Nucleic acid-binding proteins"/>
    <property type="match status" value="1"/>
</dbReference>
<proteinExistence type="predicted"/>
<evidence type="ECO:0000313" key="6">
    <source>
        <dbReference type="EMBL" id="WGM04468.1"/>
    </source>
</evidence>
<dbReference type="Proteomes" id="UP000295134">
    <property type="component" value="Chromosome"/>
</dbReference>
<dbReference type="InterPro" id="IPR000424">
    <property type="entry name" value="Primosome_PriB/ssb"/>
</dbReference>
<dbReference type="GO" id="GO:0009295">
    <property type="term" value="C:nucleoid"/>
    <property type="evidence" value="ECO:0007669"/>
    <property type="project" value="TreeGrafter"/>
</dbReference>
<dbReference type="EMBL" id="CP123523">
    <property type="protein sequence ID" value="WGM07216.1"/>
    <property type="molecule type" value="Genomic_DNA"/>
</dbReference>
<dbReference type="PIRSF" id="PIRSF002070">
    <property type="entry name" value="SSB"/>
    <property type="match status" value="1"/>
</dbReference>
<feature type="region of interest" description="Disordered" evidence="4">
    <location>
        <begin position="106"/>
        <end position="145"/>
    </location>
</feature>
<dbReference type="Gene3D" id="2.40.50.140">
    <property type="entry name" value="Nucleic acid-binding proteins"/>
    <property type="match status" value="1"/>
</dbReference>
<evidence type="ECO:0000256" key="4">
    <source>
        <dbReference type="SAM" id="MobiDB-lite"/>
    </source>
</evidence>